<dbReference type="Gene3D" id="3.90.190.10">
    <property type="entry name" value="Protein tyrosine phosphatase superfamily"/>
    <property type="match status" value="1"/>
</dbReference>
<dbReference type="InterPro" id="IPR000387">
    <property type="entry name" value="Tyr_Pase_dom"/>
</dbReference>
<evidence type="ECO:0000313" key="7">
    <source>
        <dbReference type="EMBL" id="KFD70449.1"/>
    </source>
</evidence>
<feature type="domain" description="Tyrosine-protein phosphatase" evidence="4">
    <location>
        <begin position="9"/>
        <end position="149"/>
    </location>
</feature>
<dbReference type="Proteomes" id="UP000030764">
    <property type="component" value="Unassembled WGS sequence"/>
</dbReference>
<protein>
    <recommendedName>
        <fullName evidence="9">Protein-tyrosine-phosphatase</fullName>
    </recommendedName>
</protein>
<evidence type="ECO:0000313" key="6">
    <source>
        <dbReference type="EMBL" id="KFD58187.1"/>
    </source>
</evidence>
<dbReference type="PANTHER" id="PTHR45961:SF6">
    <property type="entry name" value="IP21249P"/>
    <property type="match status" value="1"/>
</dbReference>
<proteinExistence type="inferred from homology"/>
<keyword evidence="3" id="KW-0904">Protein phosphatase</keyword>
<dbReference type="PROSITE" id="PS00383">
    <property type="entry name" value="TYR_PHOSPHATASE_1"/>
    <property type="match status" value="1"/>
</dbReference>
<feature type="domain" description="Tyrosine specific protein phosphatases" evidence="5">
    <location>
        <begin position="69"/>
        <end position="128"/>
    </location>
</feature>
<accession>A0A085NLV3</accession>
<evidence type="ECO:0000256" key="2">
    <source>
        <dbReference type="ARBA" id="ARBA00022801"/>
    </source>
</evidence>
<dbReference type="InterPro" id="IPR000340">
    <property type="entry name" value="Dual-sp_phosphatase_cat-dom"/>
</dbReference>
<evidence type="ECO:0000256" key="1">
    <source>
        <dbReference type="ARBA" id="ARBA00008601"/>
    </source>
</evidence>
<organism evidence="7">
    <name type="scientific">Trichuris suis</name>
    <name type="common">pig whipworm</name>
    <dbReference type="NCBI Taxonomy" id="68888"/>
    <lineage>
        <taxon>Eukaryota</taxon>
        <taxon>Metazoa</taxon>
        <taxon>Ecdysozoa</taxon>
        <taxon>Nematoda</taxon>
        <taxon>Enoplea</taxon>
        <taxon>Dorylaimia</taxon>
        <taxon>Trichinellida</taxon>
        <taxon>Trichuridae</taxon>
        <taxon>Trichuris</taxon>
    </lineage>
</organism>
<dbReference type="CDD" id="cd14514">
    <property type="entry name" value="DUSP14-like"/>
    <property type="match status" value="1"/>
</dbReference>
<dbReference type="GO" id="GO:0004721">
    <property type="term" value="F:phosphoprotein phosphatase activity"/>
    <property type="evidence" value="ECO:0007669"/>
    <property type="project" value="UniProtKB-KW"/>
</dbReference>
<comment type="similarity">
    <text evidence="1">Belongs to the protein-tyrosine phosphatase family. Non-receptor class dual specificity subfamily.</text>
</comment>
<name>A0A085NLV3_9BILA</name>
<dbReference type="AlphaFoldDB" id="A0A085NLV3"/>
<dbReference type="EMBL" id="KL363185">
    <property type="protein sequence ID" value="KFD58187.1"/>
    <property type="molecule type" value="Genomic_DNA"/>
</dbReference>
<gene>
    <name evidence="6" type="ORF">M513_00950</name>
    <name evidence="7" type="ORF">M514_00950</name>
</gene>
<evidence type="ECO:0008006" key="9">
    <source>
        <dbReference type="Google" id="ProtNLM"/>
    </source>
</evidence>
<dbReference type="InterPro" id="IPR020422">
    <property type="entry name" value="TYR_PHOSPHATASE_DUAL_dom"/>
</dbReference>
<dbReference type="EMBL" id="KL367487">
    <property type="protein sequence ID" value="KFD70449.1"/>
    <property type="molecule type" value="Genomic_DNA"/>
</dbReference>
<dbReference type="PROSITE" id="PS50054">
    <property type="entry name" value="TYR_PHOSPHATASE_DUAL"/>
    <property type="match status" value="1"/>
</dbReference>
<evidence type="ECO:0000256" key="3">
    <source>
        <dbReference type="ARBA" id="ARBA00022912"/>
    </source>
</evidence>
<evidence type="ECO:0000259" key="4">
    <source>
        <dbReference type="PROSITE" id="PS50054"/>
    </source>
</evidence>
<dbReference type="InterPro" id="IPR052103">
    <property type="entry name" value="Dual_spec_Phospatases"/>
</dbReference>
<dbReference type="Pfam" id="PF00782">
    <property type="entry name" value="DSPc"/>
    <property type="match status" value="1"/>
</dbReference>
<evidence type="ECO:0000313" key="8">
    <source>
        <dbReference type="Proteomes" id="UP000030764"/>
    </source>
</evidence>
<dbReference type="Proteomes" id="UP000030758">
    <property type="component" value="Unassembled WGS sequence"/>
</dbReference>
<dbReference type="OrthoDB" id="285418at2759"/>
<keyword evidence="2" id="KW-0378">Hydrolase</keyword>
<dbReference type="SUPFAM" id="SSF52799">
    <property type="entry name" value="(Phosphotyrosine protein) phosphatases II"/>
    <property type="match status" value="1"/>
</dbReference>
<dbReference type="PROSITE" id="PS50056">
    <property type="entry name" value="TYR_PHOSPHATASE_2"/>
    <property type="match status" value="1"/>
</dbReference>
<dbReference type="InterPro" id="IPR029021">
    <property type="entry name" value="Prot-tyrosine_phosphatase-like"/>
</dbReference>
<dbReference type="InterPro" id="IPR016130">
    <property type="entry name" value="Tyr_Pase_AS"/>
</dbReference>
<dbReference type="GO" id="GO:0005737">
    <property type="term" value="C:cytoplasm"/>
    <property type="evidence" value="ECO:0007669"/>
    <property type="project" value="TreeGrafter"/>
</dbReference>
<sequence length="292" mass="33046">MSRVGSFGQISKITDCLYLSGSSVLRPDRLRQRGITTVVNATIEEPTMYISGVDCLKIRVEDHPQELLGVYFDIVADKIKVTKDKGGRTLVHCVAGVSRSPTLCMAYLIKYERCSLRQAYKTVKTSRPIVHPNVGFWKQLIEYEKRILGRNSIRMVQLSNSSFAQVPEVYIEEQTYFQQRKSCDNLPRTSVVSDVIRLPVHTLHATSTTELSDRFQKRYYRRQSSFADPSSVQRTFDRLHNSSTSDSHRSHSSLSALALLTSPIKSRVKVDLFQSICGMKSVTDSPSLPSLF</sequence>
<keyword evidence="8" id="KW-1185">Reference proteome</keyword>
<dbReference type="PANTHER" id="PTHR45961">
    <property type="entry name" value="IP21249P"/>
    <property type="match status" value="1"/>
</dbReference>
<evidence type="ECO:0000259" key="5">
    <source>
        <dbReference type="PROSITE" id="PS50056"/>
    </source>
</evidence>
<reference evidence="7 8" key="1">
    <citation type="journal article" date="2014" name="Nat. Genet.">
        <title>Genome and transcriptome of the porcine whipworm Trichuris suis.</title>
        <authorList>
            <person name="Jex A.R."/>
            <person name="Nejsum P."/>
            <person name="Schwarz E.M."/>
            <person name="Hu L."/>
            <person name="Young N.D."/>
            <person name="Hall R.S."/>
            <person name="Korhonen P.K."/>
            <person name="Liao S."/>
            <person name="Thamsborg S."/>
            <person name="Xia J."/>
            <person name="Xu P."/>
            <person name="Wang S."/>
            <person name="Scheerlinck J.P."/>
            <person name="Hofmann A."/>
            <person name="Sternberg P.W."/>
            <person name="Wang J."/>
            <person name="Gasser R.B."/>
        </authorList>
    </citation>
    <scope>NUCLEOTIDE SEQUENCE [LARGE SCALE GENOMIC DNA]</scope>
    <source>
        <strain evidence="7">DCEP-RM93F</strain>
        <strain evidence="6">DCEP-RM93M</strain>
    </source>
</reference>
<dbReference type="SMART" id="SM00195">
    <property type="entry name" value="DSPc"/>
    <property type="match status" value="1"/>
</dbReference>